<evidence type="ECO:0000313" key="1">
    <source>
        <dbReference type="Proteomes" id="UP000887579"/>
    </source>
</evidence>
<sequence length="743" mass="84998">MDDDVFNGLSYGDNDGWDDETTNENNEATVVTARSPVHSSSSSCRVAELHDPLNWFHNIPVAVKKKKVEYDSEIITLTTKRIEEAKLRRKAVISERNENNDKEKVSSKLLRYPPLRGGEWMGISCPDNFDRRYLSLNVHQEKKKKEKLSLQNSHIKRVIHRLLLDYVPKNTLDECVADSSIVQTASGANKLWIYKYAPKSFFDLLTQDSNNRLTLNWLNLWNEYMFNKPSVYDRLTEAEQQLLEIEDSKPFLPKKKVLIIHGPSGCGKTSLAILSAKVKYDPFIINMNEITNVTDLNKILLHATTYHSISFNPSSRKPRCLILDGIDYASNDIINALKKYVLNRKKDDALRPIICTCNNVFAPNLRDFRPLCFVIKTTVDPVRFFERMQKICFAENIHIGNLALKNFVDQCQGDIRLCLNNLQFRCPSGQSNNLSKENIDSKNIDTSIFEAIDVVLHLNKHIDKKGFVKNAKERFENISNMIGRRPDFDKFVNIIFNNIPEACKPSPKQMLKADKWFIESDILSTFAYSHQDYSLLKYQSTSLIGVHFAAAVSSSRFLKVSLTVLNVNENRKAVLSMLNPVRFSKANQKHYRSMLRLILDVLPSFLYIIQPPMQISSSLMLQNEGVERINHIAALMASYGLGLKPVIENGGMDFVFDPPLNEIASYRLIYRHHNLSLPSSAKTYILRQLEMHSAVEGQITSSTVSTSKYIPPKPDPWVFRWSSATAQAIKRGIKLQTYMPFLE</sequence>
<protein>
    <submittedName>
        <fullName evidence="2">AAA+ ATPase domain-containing protein</fullName>
    </submittedName>
</protein>
<dbReference type="WBParaSite" id="ES5_v2.g7565.t1">
    <property type="protein sequence ID" value="ES5_v2.g7565.t1"/>
    <property type="gene ID" value="ES5_v2.g7565"/>
</dbReference>
<dbReference type="Proteomes" id="UP000887579">
    <property type="component" value="Unplaced"/>
</dbReference>
<accession>A0AC34GSS9</accession>
<organism evidence="1 2">
    <name type="scientific">Panagrolaimus sp. ES5</name>
    <dbReference type="NCBI Taxonomy" id="591445"/>
    <lineage>
        <taxon>Eukaryota</taxon>
        <taxon>Metazoa</taxon>
        <taxon>Ecdysozoa</taxon>
        <taxon>Nematoda</taxon>
        <taxon>Chromadorea</taxon>
        <taxon>Rhabditida</taxon>
        <taxon>Tylenchina</taxon>
        <taxon>Panagrolaimomorpha</taxon>
        <taxon>Panagrolaimoidea</taxon>
        <taxon>Panagrolaimidae</taxon>
        <taxon>Panagrolaimus</taxon>
    </lineage>
</organism>
<reference evidence="2" key="1">
    <citation type="submission" date="2022-11" db="UniProtKB">
        <authorList>
            <consortium name="WormBaseParasite"/>
        </authorList>
    </citation>
    <scope>IDENTIFICATION</scope>
</reference>
<evidence type="ECO:0000313" key="2">
    <source>
        <dbReference type="WBParaSite" id="ES5_v2.g7565.t1"/>
    </source>
</evidence>
<name>A0AC34GSS9_9BILA</name>
<proteinExistence type="predicted"/>